<dbReference type="CDD" id="cd11058">
    <property type="entry name" value="CYP60B-like"/>
    <property type="match status" value="1"/>
</dbReference>
<evidence type="ECO:0000256" key="9">
    <source>
        <dbReference type="SAM" id="MobiDB-lite"/>
    </source>
</evidence>
<dbReference type="Proteomes" id="UP001149954">
    <property type="component" value="Unassembled WGS sequence"/>
</dbReference>
<evidence type="ECO:0000256" key="3">
    <source>
        <dbReference type="ARBA" id="ARBA00022617"/>
    </source>
</evidence>
<evidence type="ECO:0000256" key="5">
    <source>
        <dbReference type="ARBA" id="ARBA00023002"/>
    </source>
</evidence>
<dbReference type="GO" id="GO:0020037">
    <property type="term" value="F:heme binding"/>
    <property type="evidence" value="ECO:0007669"/>
    <property type="project" value="InterPro"/>
</dbReference>
<evidence type="ECO:0000256" key="2">
    <source>
        <dbReference type="ARBA" id="ARBA00010617"/>
    </source>
</evidence>
<dbReference type="InterPro" id="IPR050121">
    <property type="entry name" value="Cytochrome_P450_monoxygenase"/>
</dbReference>
<dbReference type="PANTHER" id="PTHR24305">
    <property type="entry name" value="CYTOCHROME P450"/>
    <property type="match status" value="1"/>
</dbReference>
<dbReference type="PRINTS" id="PR00463">
    <property type="entry name" value="EP450I"/>
</dbReference>
<dbReference type="GO" id="GO:0005506">
    <property type="term" value="F:iron ion binding"/>
    <property type="evidence" value="ECO:0007669"/>
    <property type="project" value="InterPro"/>
</dbReference>
<dbReference type="InterPro" id="IPR036396">
    <property type="entry name" value="Cyt_P450_sf"/>
</dbReference>
<reference evidence="10" key="1">
    <citation type="submission" date="2022-12" db="EMBL/GenBank/DDBJ databases">
        <authorList>
            <person name="Petersen C."/>
        </authorList>
    </citation>
    <scope>NUCLEOTIDE SEQUENCE</scope>
    <source>
        <strain evidence="10">IBT 29495</strain>
    </source>
</reference>
<gene>
    <name evidence="10" type="ORF">N7463_009168</name>
</gene>
<evidence type="ECO:0000313" key="10">
    <source>
        <dbReference type="EMBL" id="KAJ5497181.1"/>
    </source>
</evidence>
<dbReference type="PRINTS" id="PR00385">
    <property type="entry name" value="P450"/>
</dbReference>
<keyword evidence="7" id="KW-0503">Monooxygenase</keyword>
<dbReference type="PANTHER" id="PTHR24305:SF210">
    <property type="entry name" value="CYTOCHROME P450 MONOOXYGENASE ASQL-RELATED"/>
    <property type="match status" value="1"/>
</dbReference>
<evidence type="ECO:0000256" key="8">
    <source>
        <dbReference type="PIRSR" id="PIRSR602401-1"/>
    </source>
</evidence>
<dbReference type="InterPro" id="IPR002401">
    <property type="entry name" value="Cyt_P450_E_grp-I"/>
</dbReference>
<evidence type="ECO:0000313" key="11">
    <source>
        <dbReference type="Proteomes" id="UP001149954"/>
    </source>
</evidence>
<dbReference type="SUPFAM" id="SSF48264">
    <property type="entry name" value="Cytochrome P450"/>
    <property type="match status" value="1"/>
</dbReference>
<comment type="cofactor">
    <cofactor evidence="1 8">
        <name>heme</name>
        <dbReference type="ChEBI" id="CHEBI:30413"/>
    </cofactor>
</comment>
<keyword evidence="3 8" id="KW-0349">Heme</keyword>
<dbReference type="AlphaFoldDB" id="A0A9W9XQ87"/>
<name>A0A9W9XQ87_9EURO</name>
<dbReference type="EMBL" id="JAPWDS010000005">
    <property type="protein sequence ID" value="KAJ5497181.1"/>
    <property type="molecule type" value="Genomic_DNA"/>
</dbReference>
<sequence length="532" mass="59935">MDFSSYLGSSVSSLALKSLTGAWLVWYIGGVFYNIFLHPLANVPGPLLCKFSKIPWVCLPLQDYWQWTGRLPQHTAKVHAKYGEIVRIGPNELSFTNNAAWNDIFAKIPGRAQWPRHPKRVPQGKNGPQSIMNTAGTYHARFRRLLNHAFSEKGLQEQQGLITKYIDIFTSKVDEFARTGQSLDVTKWFVMVGFDVISDLGWSEPFNCVENGEIHEWMKTFAETAFDTQLKFLFRERGLMFLAPYLIPMKLQLARLNNFKYARARVEERIKTGGTRGDFWDKIAIKSAGDNAGGEGLTKEEMVVAAVTLVGTGSHTISTLLTGLAYFLGTNPHAMKNLIDEIRTAFSSPEEIDLVSVHKLKYLTACLNETMRLYPPVINMLWRTPPQGGGHASGIFIPEGTGCNMSFFGIAQNPDYFTRPLDFCPERFMPDPPAEFRDDNHEAYHPFSLGAYNCLGQNLANAESRLIMTKLLWHFDFELDSTVDKDWLDQKSFGVFIKKEPPVKFRRGPNAVRNVANGNGIKTNGHASSDTK</sequence>
<comment type="caution">
    <text evidence="10">The sequence shown here is derived from an EMBL/GenBank/DDBJ whole genome shotgun (WGS) entry which is preliminary data.</text>
</comment>
<feature type="binding site" description="axial binding residue" evidence="8">
    <location>
        <position position="454"/>
    </location>
    <ligand>
        <name>heme</name>
        <dbReference type="ChEBI" id="CHEBI:30413"/>
    </ligand>
    <ligandPart>
        <name>Fe</name>
        <dbReference type="ChEBI" id="CHEBI:18248"/>
    </ligandPart>
</feature>
<feature type="compositionally biased region" description="Polar residues" evidence="9">
    <location>
        <begin position="516"/>
        <end position="532"/>
    </location>
</feature>
<dbReference type="InterPro" id="IPR001128">
    <property type="entry name" value="Cyt_P450"/>
</dbReference>
<dbReference type="Gene3D" id="1.10.630.10">
    <property type="entry name" value="Cytochrome P450"/>
    <property type="match status" value="1"/>
</dbReference>
<dbReference type="GO" id="GO:0043386">
    <property type="term" value="P:mycotoxin biosynthetic process"/>
    <property type="evidence" value="ECO:0007669"/>
    <property type="project" value="UniProtKB-ARBA"/>
</dbReference>
<comment type="similarity">
    <text evidence="2">Belongs to the cytochrome P450 family.</text>
</comment>
<evidence type="ECO:0000256" key="4">
    <source>
        <dbReference type="ARBA" id="ARBA00022723"/>
    </source>
</evidence>
<keyword evidence="4 8" id="KW-0479">Metal-binding</keyword>
<evidence type="ECO:0000256" key="1">
    <source>
        <dbReference type="ARBA" id="ARBA00001971"/>
    </source>
</evidence>
<keyword evidence="6 8" id="KW-0408">Iron</keyword>
<dbReference type="GO" id="GO:0016705">
    <property type="term" value="F:oxidoreductase activity, acting on paired donors, with incorporation or reduction of molecular oxygen"/>
    <property type="evidence" value="ECO:0007669"/>
    <property type="project" value="InterPro"/>
</dbReference>
<proteinExistence type="inferred from homology"/>
<keyword evidence="5" id="KW-0560">Oxidoreductase</keyword>
<dbReference type="OrthoDB" id="1470350at2759"/>
<evidence type="ECO:0000256" key="6">
    <source>
        <dbReference type="ARBA" id="ARBA00023004"/>
    </source>
</evidence>
<dbReference type="Pfam" id="PF00067">
    <property type="entry name" value="p450"/>
    <property type="match status" value="1"/>
</dbReference>
<reference evidence="10" key="2">
    <citation type="journal article" date="2023" name="IMA Fungus">
        <title>Comparative genomic study of the Penicillium genus elucidates a diverse pangenome and 15 lateral gene transfer events.</title>
        <authorList>
            <person name="Petersen C."/>
            <person name="Sorensen T."/>
            <person name="Nielsen M.R."/>
            <person name="Sondergaard T.E."/>
            <person name="Sorensen J.L."/>
            <person name="Fitzpatrick D.A."/>
            <person name="Frisvad J.C."/>
            <person name="Nielsen K.L."/>
        </authorList>
    </citation>
    <scope>NUCLEOTIDE SEQUENCE</scope>
    <source>
        <strain evidence="10">IBT 29495</strain>
    </source>
</reference>
<protein>
    <submittedName>
        <fullName evidence="10">Cytochrome P450</fullName>
    </submittedName>
</protein>
<feature type="region of interest" description="Disordered" evidence="9">
    <location>
        <begin position="508"/>
        <end position="532"/>
    </location>
</feature>
<evidence type="ECO:0000256" key="7">
    <source>
        <dbReference type="ARBA" id="ARBA00023033"/>
    </source>
</evidence>
<organism evidence="10 11">
    <name type="scientific">Penicillium fimorum</name>
    <dbReference type="NCBI Taxonomy" id="1882269"/>
    <lineage>
        <taxon>Eukaryota</taxon>
        <taxon>Fungi</taxon>
        <taxon>Dikarya</taxon>
        <taxon>Ascomycota</taxon>
        <taxon>Pezizomycotina</taxon>
        <taxon>Eurotiomycetes</taxon>
        <taxon>Eurotiomycetidae</taxon>
        <taxon>Eurotiales</taxon>
        <taxon>Aspergillaceae</taxon>
        <taxon>Penicillium</taxon>
    </lineage>
</organism>
<keyword evidence="11" id="KW-1185">Reference proteome</keyword>
<dbReference type="GO" id="GO:0004497">
    <property type="term" value="F:monooxygenase activity"/>
    <property type="evidence" value="ECO:0007669"/>
    <property type="project" value="UniProtKB-KW"/>
</dbReference>
<accession>A0A9W9XQ87</accession>